<feature type="region of interest" description="Disordered" evidence="4">
    <location>
        <begin position="130"/>
        <end position="171"/>
    </location>
</feature>
<evidence type="ECO:0000313" key="7">
    <source>
        <dbReference type="Proteomes" id="UP000317536"/>
    </source>
</evidence>
<dbReference type="CDD" id="cd06267">
    <property type="entry name" value="PBP1_LacI_sugar_binding-like"/>
    <property type="match status" value="1"/>
</dbReference>
<evidence type="ECO:0000256" key="3">
    <source>
        <dbReference type="ARBA" id="ARBA00023163"/>
    </source>
</evidence>
<sequence>MNQAESATENGGQDQAGGFPEPPVSGWLPAQRRELILNMLLRENVVRVSDLARMMRTTDITIRRDLNILSKAGLVRRVRGGALAVKSLDSQDQSACSFATSSSYNADVALTGLSGSSNKAEAASINVVTGRDASNRTGQRNGDGRLSRKKISKDEASGSTSNPTMGEAAGQDRATVVQAGRIGVALPEPSFIWPSVTETIRRMAAEPYGLQVISGETSYETYPEVDILDDLAADPQIRGMIVAPSVDPAIGPATWQWLTKCRLPITLLERHPPRWLPVFFDSVHTDHPAGVRRGLLHFRQHGHHRVGLALGHTPTAADIELGWRLMMAEGDGLEQTFLLKDKQPYAAEDVEQIVTTILETHTTAVLVHPDYLSIALVQALERRGLHIPCDLSMITIDGYTKRLTVLRSSAQDLAAAALRLQVRRMRNPDQRIEHVRIEPTLIDRGSVADLDEEHERSF</sequence>
<accession>A0A556R828</accession>
<dbReference type="PANTHER" id="PTHR30146">
    <property type="entry name" value="LACI-RELATED TRANSCRIPTIONAL REPRESSOR"/>
    <property type="match status" value="1"/>
</dbReference>
<dbReference type="PRINTS" id="PR00037">
    <property type="entry name" value="HTHLACR"/>
</dbReference>
<dbReference type="InterPro" id="IPR028082">
    <property type="entry name" value="Peripla_BP_I"/>
</dbReference>
<feature type="compositionally biased region" description="Basic and acidic residues" evidence="4">
    <location>
        <begin position="142"/>
        <end position="156"/>
    </location>
</feature>
<dbReference type="InterPro" id="IPR001034">
    <property type="entry name" value="DeoR_HTH"/>
</dbReference>
<keyword evidence="2" id="KW-0238">DNA-binding</keyword>
<keyword evidence="3" id="KW-0804">Transcription</keyword>
<reference evidence="6 7" key="1">
    <citation type="submission" date="2019-07" db="EMBL/GenBank/DDBJ databases">
        <title>Bifidobacterium asteroides genomes.</title>
        <authorList>
            <person name="Zheng H."/>
        </authorList>
    </citation>
    <scope>NUCLEOTIDE SEQUENCE [LARGE SCALE GENOMIC DNA]</scope>
    <source>
        <strain evidence="6 7">W8111</strain>
    </source>
</reference>
<dbReference type="InterPro" id="IPR036390">
    <property type="entry name" value="WH_DNA-bd_sf"/>
</dbReference>
<dbReference type="Proteomes" id="UP000317536">
    <property type="component" value="Unassembled WGS sequence"/>
</dbReference>
<dbReference type="EMBL" id="VMHJ01000004">
    <property type="protein sequence ID" value="TSJ85045.1"/>
    <property type="molecule type" value="Genomic_DNA"/>
</dbReference>
<organism evidence="6 7">
    <name type="scientific">Bifidobacterium asteroides</name>
    <dbReference type="NCBI Taxonomy" id="1684"/>
    <lineage>
        <taxon>Bacteria</taxon>
        <taxon>Bacillati</taxon>
        <taxon>Actinomycetota</taxon>
        <taxon>Actinomycetes</taxon>
        <taxon>Bifidobacteriales</taxon>
        <taxon>Bifidobacteriaceae</taxon>
        <taxon>Bifidobacterium</taxon>
    </lineage>
</organism>
<keyword evidence="1" id="KW-0805">Transcription regulation</keyword>
<proteinExistence type="predicted"/>
<dbReference type="InterPro" id="IPR018356">
    <property type="entry name" value="Tscrpt_reg_HTH_DeoR_CS"/>
</dbReference>
<comment type="caution">
    <text evidence="6">The sequence shown here is derived from an EMBL/GenBank/DDBJ whole genome shotgun (WGS) entry which is preliminary data.</text>
</comment>
<dbReference type="Gene3D" id="3.40.50.2300">
    <property type="match status" value="2"/>
</dbReference>
<dbReference type="GO" id="GO:0000976">
    <property type="term" value="F:transcription cis-regulatory region binding"/>
    <property type="evidence" value="ECO:0007669"/>
    <property type="project" value="TreeGrafter"/>
</dbReference>
<evidence type="ECO:0000259" key="5">
    <source>
        <dbReference type="PROSITE" id="PS51000"/>
    </source>
</evidence>
<protein>
    <submittedName>
        <fullName evidence="6">DeoR family transcriptional regulator</fullName>
    </submittedName>
</protein>
<dbReference type="InterPro" id="IPR046335">
    <property type="entry name" value="LacI/GalR-like_sensor"/>
</dbReference>
<gene>
    <name evidence="6" type="ORF">FPK29_07640</name>
</gene>
<dbReference type="SMART" id="SM00420">
    <property type="entry name" value="HTH_DEOR"/>
    <property type="match status" value="1"/>
</dbReference>
<evidence type="ECO:0000313" key="6">
    <source>
        <dbReference type="EMBL" id="TSJ85045.1"/>
    </source>
</evidence>
<feature type="domain" description="HTH deoR-type" evidence="5">
    <location>
        <begin position="29"/>
        <end position="84"/>
    </location>
</feature>
<dbReference type="SUPFAM" id="SSF53822">
    <property type="entry name" value="Periplasmic binding protein-like I"/>
    <property type="match status" value="1"/>
</dbReference>
<dbReference type="Pfam" id="PF13377">
    <property type="entry name" value="Peripla_BP_3"/>
    <property type="match status" value="1"/>
</dbReference>
<feature type="region of interest" description="Disordered" evidence="4">
    <location>
        <begin position="1"/>
        <end position="24"/>
    </location>
</feature>
<dbReference type="SUPFAM" id="SSF46785">
    <property type="entry name" value="Winged helix' DNA-binding domain"/>
    <property type="match status" value="1"/>
</dbReference>
<dbReference type="PROSITE" id="PS51000">
    <property type="entry name" value="HTH_DEOR_2"/>
    <property type="match status" value="1"/>
</dbReference>
<dbReference type="GO" id="GO:0003700">
    <property type="term" value="F:DNA-binding transcription factor activity"/>
    <property type="evidence" value="ECO:0007669"/>
    <property type="project" value="InterPro"/>
</dbReference>
<dbReference type="Pfam" id="PF08220">
    <property type="entry name" value="HTH_DeoR"/>
    <property type="match status" value="1"/>
</dbReference>
<dbReference type="AlphaFoldDB" id="A0A556R828"/>
<dbReference type="PROSITE" id="PS00894">
    <property type="entry name" value="HTH_DEOR_1"/>
    <property type="match status" value="1"/>
</dbReference>
<feature type="compositionally biased region" description="Polar residues" evidence="4">
    <location>
        <begin position="1"/>
        <end position="13"/>
    </location>
</feature>
<dbReference type="Gene3D" id="1.10.10.10">
    <property type="entry name" value="Winged helix-like DNA-binding domain superfamily/Winged helix DNA-binding domain"/>
    <property type="match status" value="1"/>
</dbReference>
<name>A0A556R828_9BIFI</name>
<dbReference type="PANTHER" id="PTHR30146:SF109">
    <property type="entry name" value="HTH-TYPE TRANSCRIPTIONAL REGULATOR GALS"/>
    <property type="match status" value="1"/>
</dbReference>
<evidence type="ECO:0000256" key="1">
    <source>
        <dbReference type="ARBA" id="ARBA00023015"/>
    </source>
</evidence>
<evidence type="ECO:0000256" key="4">
    <source>
        <dbReference type="SAM" id="MobiDB-lite"/>
    </source>
</evidence>
<dbReference type="InterPro" id="IPR036388">
    <property type="entry name" value="WH-like_DNA-bd_sf"/>
</dbReference>
<evidence type="ECO:0000256" key="2">
    <source>
        <dbReference type="ARBA" id="ARBA00023125"/>
    </source>
</evidence>